<comment type="caution">
    <text evidence="21">The sequence shown here is derived from an EMBL/GenBank/DDBJ whole genome shotgun (WGS) entry which is preliminary data.</text>
</comment>
<feature type="transmembrane region" description="Helical" evidence="18">
    <location>
        <begin position="421"/>
        <end position="442"/>
    </location>
</feature>
<dbReference type="GO" id="GO:0045332">
    <property type="term" value="P:phospholipid translocation"/>
    <property type="evidence" value="ECO:0007669"/>
    <property type="project" value="TreeGrafter"/>
</dbReference>
<dbReference type="PROSITE" id="PS00154">
    <property type="entry name" value="ATPASE_E1_E2"/>
    <property type="match status" value="1"/>
</dbReference>
<dbReference type="InterPro" id="IPR032630">
    <property type="entry name" value="P_typ_ATPase_c"/>
</dbReference>
<organism evidence="21 22">
    <name type="scientific">Cercospora berteroae</name>
    <dbReference type="NCBI Taxonomy" id="357750"/>
    <lineage>
        <taxon>Eukaryota</taxon>
        <taxon>Fungi</taxon>
        <taxon>Dikarya</taxon>
        <taxon>Ascomycota</taxon>
        <taxon>Pezizomycotina</taxon>
        <taxon>Dothideomycetes</taxon>
        <taxon>Dothideomycetidae</taxon>
        <taxon>Mycosphaerellales</taxon>
        <taxon>Mycosphaerellaceae</taxon>
        <taxon>Cercospora</taxon>
    </lineage>
</organism>
<dbReference type="SUPFAM" id="SSF81653">
    <property type="entry name" value="Calcium ATPase, transduction domain A"/>
    <property type="match status" value="1"/>
</dbReference>
<feature type="transmembrane region" description="Helical" evidence="18">
    <location>
        <begin position="1190"/>
        <end position="1208"/>
    </location>
</feature>
<dbReference type="GO" id="GO:0005524">
    <property type="term" value="F:ATP binding"/>
    <property type="evidence" value="ECO:0007669"/>
    <property type="project" value="UniProtKB-KW"/>
</dbReference>
<evidence type="ECO:0000256" key="10">
    <source>
        <dbReference type="ARBA" id="ARBA00022989"/>
    </source>
</evidence>
<feature type="compositionally biased region" description="Low complexity" evidence="17">
    <location>
        <begin position="515"/>
        <end position="524"/>
    </location>
</feature>
<dbReference type="STRING" id="357750.A0A2S6C3Z7"/>
<dbReference type="EMBL" id="PNEN01000563">
    <property type="protein sequence ID" value="PPJ54462.1"/>
    <property type="molecule type" value="Genomic_DNA"/>
</dbReference>
<keyword evidence="4 18" id="KW-0812">Transmembrane</keyword>
<keyword evidence="6 15" id="KW-0547">Nucleotide-binding</keyword>
<proteinExistence type="inferred from homology"/>
<comment type="similarity">
    <text evidence="2">Belongs to the cation transport ATPase (P-type) (TC 3.A.3) family. Type IV subfamily.</text>
</comment>
<feature type="domain" description="P-type ATPase N-terminal" evidence="19">
    <location>
        <begin position="80"/>
        <end position="137"/>
    </location>
</feature>
<feature type="compositionally biased region" description="Basic and acidic residues" evidence="17">
    <location>
        <begin position="1395"/>
        <end position="1406"/>
    </location>
</feature>
<dbReference type="FunFam" id="3.40.50.1000:FF:000014">
    <property type="entry name" value="Phospholipid-transporting ATPase"/>
    <property type="match status" value="1"/>
</dbReference>
<dbReference type="GO" id="GO:0006892">
    <property type="term" value="P:post-Golgi vesicle-mediated transport"/>
    <property type="evidence" value="ECO:0007669"/>
    <property type="project" value="TreeGrafter"/>
</dbReference>
<comment type="catalytic activity">
    <reaction evidence="13">
        <text>a 1,2-diacyl-sn-glycero-3-phosphoethanolamine(out) + ATP + H2O = a 1,2-diacyl-sn-glycero-3-phosphoethanolamine(in) + ADP + phosphate + H(+)</text>
        <dbReference type="Rhea" id="RHEA:66132"/>
        <dbReference type="ChEBI" id="CHEBI:15377"/>
        <dbReference type="ChEBI" id="CHEBI:15378"/>
        <dbReference type="ChEBI" id="CHEBI:30616"/>
        <dbReference type="ChEBI" id="CHEBI:43474"/>
        <dbReference type="ChEBI" id="CHEBI:64612"/>
        <dbReference type="ChEBI" id="CHEBI:456216"/>
    </reaction>
    <physiologicalReaction direction="left-to-right" evidence="13">
        <dbReference type="Rhea" id="RHEA:66133"/>
    </physiologicalReaction>
</comment>
<feature type="binding site" evidence="15">
    <location>
        <position position="907"/>
    </location>
    <ligand>
        <name>ATP</name>
        <dbReference type="ChEBI" id="CHEBI:30616"/>
    </ligand>
</feature>
<dbReference type="Gene3D" id="2.70.150.10">
    <property type="entry name" value="Calcium-transporting ATPase, cytoplasmic transduction domain A"/>
    <property type="match status" value="1"/>
</dbReference>
<feature type="binding site" evidence="15">
    <location>
        <position position="489"/>
    </location>
    <ligand>
        <name>ATP</name>
        <dbReference type="ChEBI" id="CHEBI:30616"/>
    </ligand>
</feature>
<evidence type="ECO:0000256" key="13">
    <source>
        <dbReference type="ARBA" id="ARBA00049128"/>
    </source>
</evidence>
<dbReference type="Pfam" id="PF13246">
    <property type="entry name" value="Cation_ATPase"/>
    <property type="match status" value="1"/>
</dbReference>
<dbReference type="Pfam" id="PF16209">
    <property type="entry name" value="PhoLip_ATPase_N"/>
    <property type="match status" value="1"/>
</dbReference>
<feature type="binding site" evidence="15">
    <location>
        <position position="490"/>
    </location>
    <ligand>
        <name>ATP</name>
        <dbReference type="ChEBI" id="CHEBI:30616"/>
    </ligand>
</feature>
<feature type="binding site" evidence="15">
    <location>
        <position position="1021"/>
    </location>
    <ligand>
        <name>ATP</name>
        <dbReference type="ChEBI" id="CHEBI:30616"/>
    </ligand>
</feature>
<evidence type="ECO:0000259" key="19">
    <source>
        <dbReference type="Pfam" id="PF16209"/>
    </source>
</evidence>
<dbReference type="OrthoDB" id="377733at2759"/>
<feature type="transmembrane region" description="Helical" evidence="18">
    <location>
        <begin position="1220"/>
        <end position="1236"/>
    </location>
</feature>
<keyword evidence="8 16" id="KW-0460">Magnesium</keyword>
<feature type="binding site" evidence="15">
    <location>
        <position position="629"/>
    </location>
    <ligand>
        <name>ATP</name>
        <dbReference type="ChEBI" id="CHEBI:30616"/>
    </ligand>
</feature>
<keyword evidence="22" id="KW-1185">Reference proteome</keyword>
<feature type="region of interest" description="Disordered" evidence="17">
    <location>
        <begin position="1705"/>
        <end position="1728"/>
    </location>
</feature>
<dbReference type="SFLD" id="SFLDF00027">
    <property type="entry name" value="p-type_atpase"/>
    <property type="match status" value="1"/>
</dbReference>
<feature type="transmembrane region" description="Helical" evidence="18">
    <location>
        <begin position="1158"/>
        <end position="1178"/>
    </location>
</feature>
<feature type="compositionally biased region" description="Basic and acidic residues" evidence="17">
    <location>
        <begin position="1772"/>
        <end position="1800"/>
    </location>
</feature>
<evidence type="ECO:0000256" key="17">
    <source>
        <dbReference type="SAM" id="MobiDB-lite"/>
    </source>
</evidence>
<feature type="transmembrane region" description="Helical" evidence="18">
    <location>
        <begin position="1105"/>
        <end position="1128"/>
    </location>
</feature>
<evidence type="ECO:0000313" key="21">
    <source>
        <dbReference type="EMBL" id="PPJ54462.1"/>
    </source>
</evidence>
<evidence type="ECO:0000256" key="11">
    <source>
        <dbReference type="ARBA" id="ARBA00023136"/>
    </source>
</evidence>
<evidence type="ECO:0000256" key="12">
    <source>
        <dbReference type="ARBA" id="ARBA00034036"/>
    </source>
</evidence>
<comment type="subcellular location">
    <subcellularLocation>
        <location evidence="1">Membrane</location>
        <topology evidence="1">Multi-pass membrane protein</topology>
    </subcellularLocation>
</comment>
<dbReference type="NCBIfam" id="TIGR01494">
    <property type="entry name" value="ATPase_P-type"/>
    <property type="match status" value="1"/>
</dbReference>
<dbReference type="InterPro" id="IPR018303">
    <property type="entry name" value="ATPase_P-typ_P_site"/>
</dbReference>
<protein>
    <recommendedName>
        <fullName evidence="3">P-type phospholipid transporter</fullName>
        <ecNumber evidence="3">7.6.2.1</ecNumber>
    </recommendedName>
</protein>
<dbReference type="GO" id="GO:0000287">
    <property type="term" value="F:magnesium ion binding"/>
    <property type="evidence" value="ECO:0007669"/>
    <property type="project" value="InterPro"/>
</dbReference>
<dbReference type="EC" id="7.6.2.1" evidence="3"/>
<comment type="catalytic activity">
    <reaction evidence="12">
        <text>ATP + H2O + phospholipidSide 1 = ADP + phosphate + phospholipidSide 2.</text>
        <dbReference type="EC" id="7.6.2.1"/>
    </reaction>
</comment>
<dbReference type="GO" id="GO:0140326">
    <property type="term" value="F:ATPase-coupled intramembrane lipid transporter activity"/>
    <property type="evidence" value="ECO:0007669"/>
    <property type="project" value="UniProtKB-EC"/>
</dbReference>
<evidence type="ECO:0000256" key="7">
    <source>
        <dbReference type="ARBA" id="ARBA00022840"/>
    </source>
</evidence>
<feature type="binding site" evidence="16">
    <location>
        <position position="1022"/>
    </location>
    <ligand>
        <name>Mg(2+)</name>
        <dbReference type="ChEBI" id="CHEBI:18420"/>
    </ligand>
</feature>
<feature type="binding site" evidence="15">
    <location>
        <position position="909"/>
    </location>
    <ligand>
        <name>ATP</name>
        <dbReference type="ChEBI" id="CHEBI:30616"/>
    </ligand>
</feature>
<dbReference type="InterPro" id="IPR023298">
    <property type="entry name" value="ATPase_P-typ_TM_dom_sf"/>
</dbReference>
<dbReference type="PANTHER" id="PTHR24092:SF174">
    <property type="entry name" value="PHOSPHOLIPID-TRANSPORTING ATPASE DNF3-RELATED"/>
    <property type="match status" value="1"/>
</dbReference>
<feature type="binding site" evidence="15">
    <location>
        <position position="697"/>
    </location>
    <ligand>
        <name>ATP</name>
        <dbReference type="ChEBI" id="CHEBI:30616"/>
    </ligand>
</feature>
<feature type="transmembrane region" description="Helical" evidence="18">
    <location>
        <begin position="1266"/>
        <end position="1286"/>
    </location>
</feature>
<keyword evidence="7 15" id="KW-0067">ATP-binding</keyword>
<feature type="binding site" evidence="15">
    <location>
        <position position="908"/>
    </location>
    <ligand>
        <name>ATP</name>
        <dbReference type="ChEBI" id="CHEBI:30616"/>
    </ligand>
</feature>
<feature type="domain" description="P-type ATPase C-terminal" evidence="20">
    <location>
        <begin position="1044"/>
        <end position="1292"/>
    </location>
</feature>
<evidence type="ECO:0000256" key="16">
    <source>
        <dbReference type="PIRSR" id="PIRSR606539-3"/>
    </source>
</evidence>
<dbReference type="InterPro" id="IPR001757">
    <property type="entry name" value="P_typ_ATPase"/>
</dbReference>
<dbReference type="GO" id="GO:0005802">
    <property type="term" value="C:trans-Golgi network"/>
    <property type="evidence" value="ECO:0007669"/>
    <property type="project" value="TreeGrafter"/>
</dbReference>
<dbReference type="NCBIfam" id="TIGR01652">
    <property type="entry name" value="ATPase-Plipid"/>
    <property type="match status" value="2"/>
</dbReference>
<keyword evidence="11 18" id="KW-0472">Membrane</keyword>
<feature type="binding site" evidence="15">
    <location>
        <position position="1022"/>
    </location>
    <ligand>
        <name>ATP</name>
        <dbReference type="ChEBI" id="CHEBI:30616"/>
    </ligand>
</feature>
<feature type="binding site" evidence="15">
    <location>
        <position position="998"/>
    </location>
    <ligand>
        <name>ATP</name>
        <dbReference type="ChEBI" id="CHEBI:30616"/>
    </ligand>
</feature>
<comment type="cofactor">
    <cofactor evidence="16">
        <name>Mg(2+)</name>
        <dbReference type="ChEBI" id="CHEBI:18420"/>
    </cofactor>
</comment>
<dbReference type="SFLD" id="SFLDG00002">
    <property type="entry name" value="C1.7:_P-type_atpase_like"/>
    <property type="match status" value="1"/>
</dbReference>
<dbReference type="SFLD" id="SFLDS00003">
    <property type="entry name" value="Haloacid_Dehalogenase"/>
    <property type="match status" value="1"/>
</dbReference>
<evidence type="ECO:0000256" key="1">
    <source>
        <dbReference type="ARBA" id="ARBA00004141"/>
    </source>
</evidence>
<feature type="transmembrane region" description="Helical" evidence="18">
    <location>
        <begin position="379"/>
        <end position="401"/>
    </location>
</feature>
<feature type="active site" description="4-aspartylphosphate intermediate" evidence="14">
    <location>
        <position position="488"/>
    </location>
</feature>
<accession>A0A2S6C3Z7</accession>
<feature type="region of interest" description="Disordered" evidence="17">
    <location>
        <begin position="515"/>
        <end position="539"/>
    </location>
</feature>
<evidence type="ECO:0000256" key="18">
    <source>
        <dbReference type="SAM" id="Phobius"/>
    </source>
</evidence>
<feature type="binding site" evidence="16">
    <location>
        <position position="490"/>
    </location>
    <ligand>
        <name>Mg(2+)</name>
        <dbReference type="ChEBI" id="CHEBI:18420"/>
    </ligand>
</feature>
<feature type="binding site" evidence="16">
    <location>
        <position position="488"/>
    </location>
    <ligand>
        <name>Mg(2+)</name>
        <dbReference type="ChEBI" id="CHEBI:18420"/>
    </ligand>
</feature>
<dbReference type="SUPFAM" id="SSF81660">
    <property type="entry name" value="Metal cation-transporting ATPase, ATP-binding domain N"/>
    <property type="match status" value="1"/>
</dbReference>
<dbReference type="InterPro" id="IPR036412">
    <property type="entry name" value="HAD-like_sf"/>
</dbReference>
<dbReference type="Proteomes" id="UP000237631">
    <property type="component" value="Unassembled WGS sequence"/>
</dbReference>
<dbReference type="InterPro" id="IPR044492">
    <property type="entry name" value="P_typ_ATPase_HD_dom"/>
</dbReference>
<name>A0A2S6C3Z7_9PEZI</name>
<evidence type="ECO:0000256" key="4">
    <source>
        <dbReference type="ARBA" id="ARBA00022692"/>
    </source>
</evidence>
<dbReference type="SUPFAM" id="SSF56784">
    <property type="entry name" value="HAD-like"/>
    <property type="match status" value="1"/>
</dbReference>
<evidence type="ECO:0000256" key="9">
    <source>
        <dbReference type="ARBA" id="ARBA00022967"/>
    </source>
</evidence>
<dbReference type="Gene3D" id="3.40.50.1000">
    <property type="entry name" value="HAD superfamily/HAD-like"/>
    <property type="match status" value="1"/>
</dbReference>
<feature type="compositionally biased region" description="Basic and acidic residues" evidence="17">
    <location>
        <begin position="1920"/>
        <end position="1930"/>
    </location>
</feature>
<evidence type="ECO:0000256" key="2">
    <source>
        <dbReference type="ARBA" id="ARBA00008109"/>
    </source>
</evidence>
<dbReference type="GO" id="GO:0032456">
    <property type="term" value="P:endocytic recycling"/>
    <property type="evidence" value="ECO:0007669"/>
    <property type="project" value="TreeGrafter"/>
</dbReference>
<feature type="binding site" evidence="15">
    <location>
        <position position="827"/>
    </location>
    <ligand>
        <name>ATP</name>
        <dbReference type="ChEBI" id="CHEBI:30616"/>
    </ligand>
</feature>
<dbReference type="InterPro" id="IPR032631">
    <property type="entry name" value="P-type_ATPase_N"/>
</dbReference>
<dbReference type="Pfam" id="PF16212">
    <property type="entry name" value="PhoLip_ATPase_C"/>
    <property type="match status" value="1"/>
</dbReference>
<feature type="region of interest" description="Disordered" evidence="17">
    <location>
        <begin position="731"/>
        <end position="755"/>
    </location>
</feature>
<reference evidence="22" key="1">
    <citation type="journal article" date="2017" name="bioRxiv">
        <title>Conservation of a gene cluster reveals novel cercosporin biosynthetic mechanisms and extends production to the genus Colletotrichum.</title>
        <authorList>
            <person name="de Jonge R."/>
            <person name="Ebert M.K."/>
            <person name="Huitt-Roehl C.R."/>
            <person name="Pal P."/>
            <person name="Suttle J.C."/>
            <person name="Spanner R.E."/>
            <person name="Neubauer J.D."/>
            <person name="Jurick W.M.II."/>
            <person name="Stott K.A."/>
            <person name="Secor G.A."/>
            <person name="Thomma B.P.H.J."/>
            <person name="Van de Peer Y."/>
            <person name="Townsend C.A."/>
            <person name="Bolton M.D."/>
        </authorList>
    </citation>
    <scope>NUCLEOTIDE SEQUENCE [LARGE SCALE GENOMIC DNA]</scope>
    <source>
        <strain evidence="22">CBS538.71</strain>
    </source>
</reference>
<feature type="compositionally biased region" description="Basic and acidic residues" evidence="17">
    <location>
        <begin position="1846"/>
        <end position="1887"/>
    </location>
</feature>
<feature type="binding site" evidence="15">
    <location>
        <position position="674"/>
    </location>
    <ligand>
        <name>ATP</name>
        <dbReference type="ChEBI" id="CHEBI:30616"/>
    </ligand>
</feature>
<evidence type="ECO:0000256" key="6">
    <source>
        <dbReference type="ARBA" id="ARBA00022741"/>
    </source>
</evidence>
<feature type="region of interest" description="Disordered" evidence="17">
    <location>
        <begin position="1769"/>
        <end position="1800"/>
    </location>
</feature>
<sequence length="1930" mass="217863">MGRAGGQGGGVDHDGPGRMARCTEKGTTWFREHVAEPAELCYQRYIIELLLRQKPLPPSKDGRHVPLRAFHEKPLVDERRGHAFLSNTIRSSRYTIWDFVPKQFFFQATRLHNFYFICIGVPQAIPGLSTTGNYTTILPLTFFILITILKEGYDDWCRHRMDKVENNKLARVLRPKEHVDKPEEARRPLTRSISELSMLRWVGTRSAEPMLEKEQDEDDELAWDCKTRWHNIKVGDILKLKRDEPVPADVILLYSNGENGVAFIETMALDGETTLKSKQALPDLLERCGSVTDLRLAQADLRVEDPNKDLYDFNGKLTVDGKSMPLTLNEVVFRGSVLRNTGYIYALVINTGEECKIRMNSNHHAAAKTPRLERYANQVVLTLIFYVVVLSIGLSCGYLLWHDSFETGAWYLNDAAPGFQQIIIGFLIMFNNVIPLALYVSLEIVKVGQRLMVQSDVEMFDETSNTPMSCNTNTILEDLGQISYVLSDKTGTLTDNIMNFRAMSIGGIVWTHGLESSPSSTESSNPKISMDCSEKPGPGLVVETREMTSRSTSVAHEPRSSQALSRRSVRQYWQAQRTTMELMELISNDPHSNMARKAKEFILGMALCHAALPEVKDDRIEFQASSPDEVALVRAAQELGHLLVNRSSQRIELLVGTGSNQTREAYEILEVIEFTSKRKRMSIVAQCPDGKIWLITKGADSAIIPRLRQSELAVRKSAEVRRSMDIGRQQLRKSMQQEGRNSFGGRPSLLRNRSSMDVRPSMAIDRAKSTDLRPSMAIGRATLEVPKISFDPGSLQDDLQAAERTDDAALFSKCFQHIDDFATEGLRTLLYAHNYLDLDEYQTWSKVYKEATTSLVGRQERIEAAGELIEQGMDLLGASAIEDKLQDGVPETIDRLQRANIRIWMLTGDKRETAINIAHSARICQPASLIYILDTTKGDLQRQMSEIVHETDSHRVVVVDGQTLAVIDTDTQLRLIFFTTLIANVDSVIVCRASPSQKADIVKGIRARLPGLTLAIGDGANDVAMLQSAHVGVGISGKEGLQAARVADFSIAQFRFLQRLLLVHGRYQYIRTAKFILLTFWKEMFFYLMQAYFCEHAGFTGTSLYEMWSLTVLNTLFTSLCVIVPGIFEQDLRPDTLLAIPELYVHGQRNHSLNLRMYVAWMFHACVQGTIVWFVSWVSYGRYNVMGDTGLFALGDLCFSLGIVWTNWKCLVVEAHYKTLIVAVSFFVTVGGWWAWNGFMSAVYGNNISPYNVKGGFQYVFGQDPMWWLTLLLAFGVLCTMEWVYAAAKRNLVLARCWPPWKFTKWHRNRNGNAEDLELELWQEMEQDPAIRAKLERMARNEDDEDDDIVDLQMVIDESEQGTLFPAKSEATASKDDLPRYEIRDVIPSPQRNSVKAEDASFRHGQTDSTSSWLKHSLRRSDPHSSLAPDSSAMGDALGMQQLRRMIDPARLRPPYGDVTAAWSLLQIVRPYDTEREGMQENGRDAPRVFASSQNVMNASMNPPPPYMELSARTIQRRPIVQSPSTSSGPSTLDALSHYASHQQLHVAQAPRDVPIVIPQTARSSEGSFHSPFIRSYPPSFQAISQISQTDFLAFLDNLNSVWVANPALESMGLAGEIMGNLYWLPIVSWVGMGVEVAAGLSSAAASLARSKKFLKLANEKFWKPKGWFVKICGTKEMLGRVGYASGGEAGAAQLKLLPRVAEELEGGGQKEHHAGPSHHQVPQEDARTRRMRALEGYAAPLDFNVPALVPPSNLLAKMGTMQAQRMASKQQKKEVQKGEKAIEKRTKEQREVEKTSRKAMEKLDELESLLEKERTKLQTKLARRGENVSEKDRERILREFEKEEERLEKELDKETKKFEREREKRVEKEDKKAGKPKKDKEEEATQKMRWIVITRWEGGKEDEKGEEGLVVGDEDEYEGREKAKGMDRS</sequence>
<dbReference type="InterPro" id="IPR023299">
    <property type="entry name" value="ATPase_P-typ_cyto_dom_N"/>
</dbReference>
<dbReference type="InterPro" id="IPR008250">
    <property type="entry name" value="ATPase_P-typ_transduc_dom_A_sf"/>
</dbReference>
<evidence type="ECO:0000256" key="14">
    <source>
        <dbReference type="PIRSR" id="PIRSR606539-1"/>
    </source>
</evidence>
<dbReference type="InterPro" id="IPR023214">
    <property type="entry name" value="HAD_sf"/>
</dbReference>
<feature type="binding site" evidence="16">
    <location>
        <position position="1018"/>
    </location>
    <ligand>
        <name>Mg(2+)</name>
        <dbReference type="ChEBI" id="CHEBI:18420"/>
    </ligand>
</feature>
<evidence type="ECO:0000259" key="20">
    <source>
        <dbReference type="Pfam" id="PF16212"/>
    </source>
</evidence>
<keyword evidence="10 18" id="KW-1133">Transmembrane helix</keyword>
<gene>
    <name evidence="21" type="ORF">CBER1_06935</name>
</gene>
<feature type="region of interest" description="Disordered" evidence="17">
    <location>
        <begin position="1846"/>
        <end position="1930"/>
    </location>
</feature>
<dbReference type="InterPro" id="IPR006539">
    <property type="entry name" value="P-type_ATPase_IV"/>
</dbReference>
<evidence type="ECO:0000256" key="5">
    <source>
        <dbReference type="ARBA" id="ARBA00022723"/>
    </source>
</evidence>
<dbReference type="GO" id="GO:0005886">
    <property type="term" value="C:plasma membrane"/>
    <property type="evidence" value="ECO:0007669"/>
    <property type="project" value="TreeGrafter"/>
</dbReference>
<dbReference type="GO" id="GO:0016887">
    <property type="term" value="F:ATP hydrolysis activity"/>
    <property type="evidence" value="ECO:0007669"/>
    <property type="project" value="InterPro"/>
</dbReference>
<feature type="region of interest" description="Disordered" evidence="17">
    <location>
        <begin position="1390"/>
        <end position="1434"/>
    </location>
</feature>
<feature type="compositionally biased region" description="Basic and acidic residues" evidence="17">
    <location>
        <begin position="1898"/>
        <end position="1908"/>
    </location>
</feature>
<evidence type="ECO:0000256" key="8">
    <source>
        <dbReference type="ARBA" id="ARBA00022842"/>
    </source>
</evidence>
<dbReference type="PANTHER" id="PTHR24092">
    <property type="entry name" value="PROBABLE PHOSPHOLIPID-TRANSPORTING ATPASE"/>
    <property type="match status" value="1"/>
</dbReference>
<keyword evidence="9" id="KW-1278">Translocase</keyword>
<dbReference type="Gene3D" id="3.40.1110.10">
    <property type="entry name" value="Calcium-transporting ATPase, cytoplasmic domain N"/>
    <property type="match status" value="1"/>
</dbReference>
<evidence type="ECO:0000313" key="22">
    <source>
        <dbReference type="Proteomes" id="UP000237631"/>
    </source>
</evidence>
<feature type="binding site" evidence="15">
    <location>
        <position position="488"/>
    </location>
    <ligand>
        <name>ATP</name>
        <dbReference type="ChEBI" id="CHEBI:30616"/>
    </ligand>
</feature>
<evidence type="ECO:0000256" key="3">
    <source>
        <dbReference type="ARBA" id="ARBA00012189"/>
    </source>
</evidence>
<feature type="binding site" evidence="15">
    <location>
        <position position="992"/>
    </location>
    <ligand>
        <name>ATP</name>
        <dbReference type="ChEBI" id="CHEBI:30616"/>
    </ligand>
</feature>
<evidence type="ECO:0000256" key="15">
    <source>
        <dbReference type="PIRSR" id="PIRSR606539-2"/>
    </source>
</evidence>
<dbReference type="SUPFAM" id="SSF81665">
    <property type="entry name" value="Calcium ATPase, transmembrane domain M"/>
    <property type="match status" value="1"/>
</dbReference>
<keyword evidence="5 16" id="KW-0479">Metal-binding</keyword>
<dbReference type="PRINTS" id="PR00119">
    <property type="entry name" value="CATATPASE"/>
</dbReference>